<organism evidence="1 2">
    <name type="scientific">Thermococcus radiotolerans</name>
    <dbReference type="NCBI Taxonomy" id="187880"/>
    <lineage>
        <taxon>Archaea</taxon>
        <taxon>Methanobacteriati</taxon>
        <taxon>Methanobacteriota</taxon>
        <taxon>Thermococci</taxon>
        <taxon>Thermococcales</taxon>
        <taxon>Thermococcaceae</taxon>
        <taxon>Thermococcus</taxon>
    </lineage>
</organism>
<keyword evidence="2" id="KW-1185">Reference proteome</keyword>
<evidence type="ECO:0000313" key="2">
    <source>
        <dbReference type="Proteomes" id="UP000250085"/>
    </source>
</evidence>
<dbReference type="KEGG" id="trl:A3L10_06715"/>
<dbReference type="RefSeq" id="WP_088866915.1">
    <property type="nucleotide sequence ID" value="NZ_CP015106.1"/>
</dbReference>
<dbReference type="GeneID" id="33328525"/>
<name>A0A2Z2N2K8_9EURY</name>
<dbReference type="OrthoDB" id="90127at2157"/>
<dbReference type="EMBL" id="CP015106">
    <property type="protein sequence ID" value="ASJ14843.1"/>
    <property type="molecule type" value="Genomic_DNA"/>
</dbReference>
<reference evidence="1 2" key="1">
    <citation type="submission" date="2016-04" db="EMBL/GenBank/DDBJ databases">
        <title>Complete genome sequence of Thermococcus radiotolerans type strain EJ2.</title>
        <authorList>
            <person name="Oger P.M."/>
        </authorList>
    </citation>
    <scope>NUCLEOTIDE SEQUENCE [LARGE SCALE GENOMIC DNA]</scope>
    <source>
        <strain evidence="1 2">EJ2</strain>
    </source>
</reference>
<sequence length="280" mass="30491">MGKGATGLVLALAVIFLVLFGAVILKRGDESPKTCIFSSDFPLVQSPHVINVAYYPENGSKVSFSEGFGAWPISGGSGYSIIDEWATELGITPPCHIQRGEVRVKIEKGAKASHSVHLCHHNPNPTDPLWEKCLKEYTLRTELMIPSGEVKIATFVVPIGGGSWKKTDMPFCGKALNLTSAGACPPATAWVNGTCSCTPEEILKITVKRLESAGFMKHEDVKVLETEVLKPMYSALFVKDDEYLYVEFVEVKGMNLMRVLMIMGDEKTVRAYAGAFSSAP</sequence>
<proteinExistence type="predicted"/>
<protein>
    <submittedName>
        <fullName evidence="1">Uncharacterized protein</fullName>
    </submittedName>
</protein>
<dbReference type="AlphaFoldDB" id="A0A2Z2N2K8"/>
<evidence type="ECO:0000313" key="1">
    <source>
        <dbReference type="EMBL" id="ASJ14843.1"/>
    </source>
</evidence>
<gene>
    <name evidence="1" type="ORF">A3L10_06715</name>
</gene>
<dbReference type="Proteomes" id="UP000250085">
    <property type="component" value="Chromosome"/>
</dbReference>
<accession>A0A2Z2N2K8</accession>